<dbReference type="InterPro" id="IPR002938">
    <property type="entry name" value="FAD-bd"/>
</dbReference>
<evidence type="ECO:0000313" key="2">
    <source>
        <dbReference type="EMBL" id="EOY31413.1"/>
    </source>
</evidence>
<dbReference type="InterPro" id="IPR053212">
    <property type="entry name" value="DHP_3-monooxygenase"/>
</dbReference>
<organism evidence="2 3">
    <name type="scientific">Theobroma cacao</name>
    <name type="common">Cacao</name>
    <name type="synonym">Cocoa</name>
    <dbReference type="NCBI Taxonomy" id="3641"/>
    <lineage>
        <taxon>Eukaryota</taxon>
        <taxon>Viridiplantae</taxon>
        <taxon>Streptophyta</taxon>
        <taxon>Embryophyta</taxon>
        <taxon>Tracheophyta</taxon>
        <taxon>Spermatophyta</taxon>
        <taxon>Magnoliopsida</taxon>
        <taxon>eudicotyledons</taxon>
        <taxon>Gunneridae</taxon>
        <taxon>Pentapetalae</taxon>
        <taxon>rosids</taxon>
        <taxon>malvids</taxon>
        <taxon>Malvales</taxon>
        <taxon>Malvaceae</taxon>
        <taxon>Byttnerioideae</taxon>
        <taxon>Theobroma</taxon>
    </lineage>
</organism>
<keyword evidence="2" id="KW-0503">Monooxygenase</keyword>
<dbReference type="SUPFAM" id="SSF51905">
    <property type="entry name" value="FAD/NAD(P)-binding domain"/>
    <property type="match status" value="1"/>
</dbReference>
<dbReference type="GO" id="GO:0004497">
    <property type="term" value="F:monooxygenase activity"/>
    <property type="evidence" value="ECO:0007669"/>
    <property type="project" value="UniProtKB-KW"/>
</dbReference>
<dbReference type="PROSITE" id="PS51257">
    <property type="entry name" value="PROKAR_LIPOPROTEIN"/>
    <property type="match status" value="1"/>
</dbReference>
<dbReference type="SUPFAM" id="SSF54373">
    <property type="entry name" value="FAD-linked reductases, C-terminal domain"/>
    <property type="match status" value="1"/>
</dbReference>
<dbReference type="GO" id="GO:0071949">
    <property type="term" value="F:FAD binding"/>
    <property type="evidence" value="ECO:0007669"/>
    <property type="project" value="InterPro"/>
</dbReference>
<keyword evidence="3" id="KW-1185">Reference proteome</keyword>
<dbReference type="Gramene" id="EOY31413">
    <property type="protein sequence ID" value="EOY31413"/>
    <property type="gene ID" value="TCM_038352"/>
</dbReference>
<dbReference type="Gene3D" id="3.50.50.60">
    <property type="entry name" value="FAD/NAD(P)-binding domain"/>
    <property type="match status" value="1"/>
</dbReference>
<dbReference type="Pfam" id="PF01494">
    <property type="entry name" value="FAD_binding_3"/>
    <property type="match status" value="1"/>
</dbReference>
<evidence type="ECO:0000313" key="3">
    <source>
        <dbReference type="Proteomes" id="UP000026915"/>
    </source>
</evidence>
<dbReference type="HOGENOM" id="CLU_009665_19_5_1"/>
<dbReference type="STRING" id="3641.A0A061GPS6"/>
<dbReference type="AlphaFoldDB" id="A0A061GPS6"/>
<dbReference type="InParanoid" id="A0A061GPS6"/>
<dbReference type="PRINTS" id="PR00420">
    <property type="entry name" value="RNGMNOXGNASE"/>
</dbReference>
<accession>A0A061GPS6</accession>
<dbReference type="EMBL" id="CM001887">
    <property type="protein sequence ID" value="EOY31413.1"/>
    <property type="molecule type" value="Genomic_DNA"/>
</dbReference>
<dbReference type="PANTHER" id="PTHR47469:SF2">
    <property type="entry name" value="OS06G0597600 PROTEIN"/>
    <property type="match status" value="1"/>
</dbReference>
<proteinExistence type="predicted"/>
<feature type="domain" description="FAD-binding" evidence="1">
    <location>
        <begin position="11"/>
        <end position="372"/>
    </location>
</feature>
<protein>
    <submittedName>
        <fullName evidence="2">Monooxygenase, putative</fullName>
    </submittedName>
</protein>
<gene>
    <name evidence="2" type="ORF">TCM_038352</name>
</gene>
<dbReference type="OMA" id="FVARPHC"/>
<dbReference type="InterPro" id="IPR036188">
    <property type="entry name" value="FAD/NAD-bd_sf"/>
</dbReference>
<dbReference type="PANTHER" id="PTHR47469">
    <property type="entry name" value="MONOOXYGENASE-LIKE"/>
    <property type="match status" value="1"/>
</dbReference>
<dbReference type="Proteomes" id="UP000026915">
    <property type="component" value="Chromosome 9"/>
</dbReference>
<dbReference type="eggNOG" id="KOG2614">
    <property type="taxonomic scope" value="Eukaryota"/>
</dbReference>
<evidence type="ECO:0000259" key="1">
    <source>
        <dbReference type="Pfam" id="PF01494"/>
    </source>
</evidence>
<reference evidence="2" key="1">
    <citation type="journal article" date="2013" name="Genome Biol.">
        <title>The genome sequence of the most widely cultivated cacao type and its use to identify candidate genes regulating pod color.</title>
        <authorList>
            <person name="Motamayor J.C."/>
            <person name="Mockaitis K."/>
            <person name="Schmutz J."/>
            <person name="Haiminen N."/>
            <person name="Iii D.L."/>
            <person name="Cornejo O."/>
            <person name="Findley S.D."/>
            <person name="Zheng P."/>
            <person name="Utro F."/>
            <person name="Royaert S."/>
            <person name="Saski C."/>
            <person name="Jenkins J."/>
            <person name="Podicheti R."/>
            <person name="Zhao M."/>
            <person name="Scheffler B.E."/>
            <person name="Stack J.C."/>
            <person name="Feltus F.A."/>
            <person name="Mustiga G.M."/>
            <person name="Amores F."/>
            <person name="Phillips W."/>
            <person name="Marelli J.P."/>
            <person name="May G.D."/>
            <person name="Shapiro H."/>
            <person name="Ma J."/>
            <person name="Bustamante C.D."/>
            <person name="Schnell R.J."/>
            <person name="Main D."/>
            <person name="Gilbert D."/>
            <person name="Parida L."/>
            <person name="Kuhn D.N."/>
        </authorList>
    </citation>
    <scope>NUCLEOTIDE SEQUENCE [LARGE SCALE GENOMIC DNA]</scope>
</reference>
<name>A0A061GPS6_THECC</name>
<dbReference type="FunCoup" id="A0A061GPS6">
    <property type="interactions" value="220"/>
</dbReference>
<sequence length="430" mass="48056">MIEKKKKKNKAKAIIVGGSIAGVSCAHALTSAGWEVVVLEKTRTAPTGSPTGAGLGLDPTAQQLIGSWLGHPQLLQQATLPLTIDQNQATDSATKMSWTLTRDEEFNFRAAHWADLHGLLYNALPRDIFFWGHQFLCFTISEDKSSVKVKAKVLRNDEIIEIDGNLLVAADGCLSLIRQSCLPDIKLRYSGYSAWRGVLDFSGKEASETITGIRKVYPDLGKCLYFDLSSGTHSALYELPNKRLNWIFYINQPEPDIKGNSVTMKVNEDMINDMIQEAEKVWVPEFVRVMKETKNPFLNAIYDCDPLRQIFWDNVVLIGDAAHPTSPHGLRSTNMSILDAAVLGKSLDKWGLENLQSAREEYQSIRLPVTSKQVLHSRQLGRIKQGLDLPNREPFDPKKATPEDCTDLQQKNMPFFSVIPSLIDSMLRSV</sequence>
<keyword evidence="2" id="KW-0560">Oxidoreductase</keyword>